<name>A0A6J5SG90_9CAUD</name>
<reference evidence="1" key="1">
    <citation type="submission" date="2020-05" db="EMBL/GenBank/DDBJ databases">
        <authorList>
            <person name="Chiriac C."/>
            <person name="Salcher M."/>
            <person name="Ghai R."/>
            <person name="Kavagutti S V."/>
        </authorList>
    </citation>
    <scope>NUCLEOTIDE SEQUENCE</scope>
</reference>
<accession>A0A6J5SG90</accession>
<proteinExistence type="predicted"/>
<organism evidence="1">
    <name type="scientific">uncultured Caudovirales phage</name>
    <dbReference type="NCBI Taxonomy" id="2100421"/>
    <lineage>
        <taxon>Viruses</taxon>
        <taxon>Duplodnaviria</taxon>
        <taxon>Heunggongvirae</taxon>
        <taxon>Uroviricota</taxon>
        <taxon>Caudoviricetes</taxon>
        <taxon>Peduoviridae</taxon>
        <taxon>Maltschvirus</taxon>
        <taxon>Maltschvirus maltsch</taxon>
    </lineage>
</organism>
<sequence>MSGSISRADWARMLVPAVNTVLGDSYADYPEVYKQVFDVRQSDQAVEELLVMSGIGLLEAVAEGGSISNDRMRQLYSINFAHAKYGKMLSITQEMLDDGKAVKILEKQARALKRAAMETKNKVAIDILNNSTATTGADGVALISTAHPSSAGNQSNRLAVDADLSEAAIEQAYIEMADIRDDRGVRIQVMPKKLIVPRALCFEAARILESDGRVSTSDNDINALKMKKIISEVVIVDHLTDVDAYHFITNVDDGLIMFERKALGVDSEPHFAHDAIQFRALMRFSVGWGDWRGVFGSPGA</sequence>
<dbReference type="EMBL" id="LR797382">
    <property type="protein sequence ID" value="CAB4212808.1"/>
    <property type="molecule type" value="Genomic_DNA"/>
</dbReference>
<protein>
    <submittedName>
        <fullName evidence="1">Bacteriophage Mu, GpT</fullName>
    </submittedName>
</protein>
<dbReference type="EMBL" id="LR798383">
    <property type="protein sequence ID" value="CAB5228110.1"/>
    <property type="molecule type" value="Genomic_DNA"/>
</dbReference>
<evidence type="ECO:0000313" key="2">
    <source>
        <dbReference type="EMBL" id="CAB5228110.1"/>
    </source>
</evidence>
<gene>
    <name evidence="1" type="ORF">UFOVP1437_61</name>
    <name evidence="2" type="ORF">UFOVP1531_4</name>
</gene>
<dbReference type="Pfam" id="PF25209">
    <property type="entry name" value="Phage_capsid_4"/>
    <property type="match status" value="1"/>
</dbReference>
<evidence type="ECO:0000313" key="1">
    <source>
        <dbReference type="EMBL" id="CAB4212808.1"/>
    </source>
</evidence>